<dbReference type="InterPro" id="IPR001128">
    <property type="entry name" value="Cyt_P450"/>
</dbReference>
<evidence type="ECO:0000256" key="5">
    <source>
        <dbReference type="ARBA" id="ARBA00022989"/>
    </source>
</evidence>
<dbReference type="Gene3D" id="1.10.630.10">
    <property type="entry name" value="Cytochrome P450"/>
    <property type="match status" value="1"/>
</dbReference>
<protein>
    <recommendedName>
        <fullName evidence="15">4-hydroxyphenylacetaldehyde oxime monooxygenase</fullName>
    </recommendedName>
</protein>
<dbReference type="EMBL" id="LT934116">
    <property type="protein sequence ID" value="VAH86474.1"/>
    <property type="molecule type" value="Genomic_DNA"/>
</dbReference>
<dbReference type="Pfam" id="PF00067">
    <property type="entry name" value="p450"/>
    <property type="match status" value="1"/>
</dbReference>
<accession>A0A9R1SAU6</accession>
<sequence length="560" mass="62637">MAISLTLELLSLPQQWQILLLPLVLVLLALVFLMSRRPSYKGLRLPPGPAQVPILGNLHHLGLLPHRSLRDLARRHGPVMQLQLGTVTTVVVSSAEAARDVMKTHDEDCCTRPVSPGMKRLSYGLNNVGFAPYGTYWHAMRKFLVVELFGARHVKAAWHARQHQVEKLMSTLNGLAGEPVPLKEHIFSLADGIIGMVGFGDMYNSDKFPHHKNLEHVLEEATHAQASFSAEDYFPNIIGRLVDRITGLATRRERIFEQLDTFFEIIIEQHLDPRRVKPHNGDLVDRLIGLWKDNSGTLRITRDHVKGIIFGTFIGGSDTASVTILWAMAELIRKPPLLKKVQDEIRAVVGSNERVQPDDLAKLGYLKMVVKETLRLHPPATMLLPREAMRDIQIGGYDVPAKTRIYVNAWAIGRDPASRPDDPEEFKPERFEDSKVDFKGAHFELTPFGAGRRICPAVSMSTATVEFTLANLLYHFEWALPEGTSVSMEEEGKLIPLLKTPLVLVPTAYQQAKLQHRANSACNQQSSSSKTQDCGSHGIKQHAGILSNSRRASRRRASLE</sequence>
<evidence type="ECO:0000256" key="4">
    <source>
        <dbReference type="ARBA" id="ARBA00022723"/>
    </source>
</evidence>
<evidence type="ECO:0000313" key="13">
    <source>
        <dbReference type="EMBL" id="VAH86474.1"/>
    </source>
</evidence>
<evidence type="ECO:0000256" key="6">
    <source>
        <dbReference type="ARBA" id="ARBA00023002"/>
    </source>
</evidence>
<keyword evidence="3 12" id="KW-0812">Transmembrane</keyword>
<reference evidence="13 14" key="1">
    <citation type="submission" date="2017-09" db="EMBL/GenBank/DDBJ databases">
        <authorList>
            <consortium name="International Durum Wheat Genome Sequencing Consortium (IDWGSC)"/>
            <person name="Milanesi L."/>
        </authorList>
    </citation>
    <scope>NUCLEOTIDE SEQUENCE [LARGE SCALE GENOMIC DNA]</scope>
    <source>
        <strain evidence="14">cv. Svevo</strain>
    </source>
</reference>
<dbReference type="PROSITE" id="PS00086">
    <property type="entry name" value="CYTOCHROME_P450"/>
    <property type="match status" value="1"/>
</dbReference>
<dbReference type="GO" id="GO:0004497">
    <property type="term" value="F:monooxygenase activity"/>
    <property type="evidence" value="ECO:0007669"/>
    <property type="project" value="UniProtKB-KW"/>
</dbReference>
<keyword evidence="7 9" id="KW-0408">Iron</keyword>
<feature type="transmembrane region" description="Helical" evidence="12">
    <location>
        <begin position="308"/>
        <end position="329"/>
    </location>
</feature>
<dbReference type="PRINTS" id="PR00385">
    <property type="entry name" value="P450"/>
</dbReference>
<dbReference type="GO" id="GO:0020037">
    <property type="term" value="F:heme binding"/>
    <property type="evidence" value="ECO:0007669"/>
    <property type="project" value="InterPro"/>
</dbReference>
<evidence type="ECO:0000256" key="8">
    <source>
        <dbReference type="ARBA" id="ARBA00023033"/>
    </source>
</evidence>
<evidence type="ECO:0000256" key="11">
    <source>
        <dbReference type="SAM" id="MobiDB-lite"/>
    </source>
</evidence>
<dbReference type="AlphaFoldDB" id="A0A9R1SAU6"/>
<evidence type="ECO:0008006" key="15">
    <source>
        <dbReference type="Google" id="ProtNLM"/>
    </source>
</evidence>
<dbReference type="PANTHER" id="PTHR47955">
    <property type="entry name" value="CYTOCHROME P450 FAMILY 71 PROTEIN"/>
    <property type="match status" value="1"/>
</dbReference>
<keyword evidence="6 10" id="KW-0560">Oxidoreductase</keyword>
<keyword evidence="14" id="KW-1185">Reference proteome</keyword>
<comment type="cofactor">
    <cofactor evidence="9">
        <name>heme</name>
        <dbReference type="ChEBI" id="CHEBI:30413"/>
    </cofactor>
</comment>
<evidence type="ECO:0000256" key="9">
    <source>
        <dbReference type="PIRSR" id="PIRSR602401-1"/>
    </source>
</evidence>
<dbReference type="OMA" id="NDLVFCP"/>
<proteinExistence type="inferred from homology"/>
<dbReference type="Proteomes" id="UP000324705">
    <property type="component" value="Chromosome 3B"/>
</dbReference>
<feature type="transmembrane region" description="Helical" evidence="12">
    <location>
        <begin position="16"/>
        <end position="34"/>
    </location>
</feature>
<keyword evidence="12" id="KW-0472">Membrane</keyword>
<feature type="binding site" description="axial binding residue" evidence="9">
    <location>
        <position position="455"/>
    </location>
    <ligand>
        <name>heme</name>
        <dbReference type="ChEBI" id="CHEBI:30413"/>
    </ligand>
    <ligandPart>
        <name>Fe</name>
        <dbReference type="ChEBI" id="CHEBI:18248"/>
    </ligandPart>
</feature>
<dbReference type="CDD" id="cd11072">
    <property type="entry name" value="CYP71-like"/>
    <property type="match status" value="1"/>
</dbReference>
<dbReference type="GO" id="GO:0016705">
    <property type="term" value="F:oxidoreductase activity, acting on paired donors, with incorporation or reduction of molecular oxygen"/>
    <property type="evidence" value="ECO:0007669"/>
    <property type="project" value="InterPro"/>
</dbReference>
<feature type="compositionally biased region" description="Basic residues" evidence="11">
    <location>
        <begin position="551"/>
        <end position="560"/>
    </location>
</feature>
<feature type="compositionally biased region" description="Low complexity" evidence="11">
    <location>
        <begin position="520"/>
        <end position="529"/>
    </location>
</feature>
<evidence type="ECO:0000256" key="3">
    <source>
        <dbReference type="ARBA" id="ARBA00022692"/>
    </source>
</evidence>
<dbReference type="Gramene" id="TRITD3Bv1G279550.2">
    <property type="protein sequence ID" value="TRITD3Bv1G279550.2"/>
    <property type="gene ID" value="TRITD3Bv1G279550"/>
</dbReference>
<dbReference type="GO" id="GO:0005506">
    <property type="term" value="F:iron ion binding"/>
    <property type="evidence" value="ECO:0007669"/>
    <property type="project" value="InterPro"/>
</dbReference>
<keyword evidence="8 10" id="KW-0503">Monooxygenase</keyword>
<evidence type="ECO:0000256" key="12">
    <source>
        <dbReference type="SAM" id="Phobius"/>
    </source>
</evidence>
<keyword evidence="4 9" id="KW-0479">Metal-binding</keyword>
<dbReference type="FunFam" id="1.10.630.10:FF:000043">
    <property type="entry name" value="Cytochrome P450 99A2"/>
    <property type="match status" value="1"/>
</dbReference>
<name>A0A9R1SAU6_TRITD</name>
<comment type="similarity">
    <text evidence="1 10">Belongs to the cytochrome P450 family.</text>
</comment>
<keyword evidence="5 12" id="KW-1133">Transmembrane helix</keyword>
<dbReference type="PRINTS" id="PR00463">
    <property type="entry name" value="EP450I"/>
</dbReference>
<feature type="region of interest" description="Disordered" evidence="11">
    <location>
        <begin position="520"/>
        <end position="560"/>
    </location>
</feature>
<evidence type="ECO:0000256" key="1">
    <source>
        <dbReference type="ARBA" id="ARBA00010617"/>
    </source>
</evidence>
<evidence type="ECO:0000313" key="14">
    <source>
        <dbReference type="Proteomes" id="UP000324705"/>
    </source>
</evidence>
<dbReference type="InterPro" id="IPR036396">
    <property type="entry name" value="Cyt_P450_sf"/>
</dbReference>
<keyword evidence="2 9" id="KW-0349">Heme</keyword>
<dbReference type="PANTHER" id="PTHR47955:SF11">
    <property type="entry name" value="4-HYDROXYPHENYLACETALDEHYDE OXIME MONOOXYGENASE"/>
    <property type="match status" value="1"/>
</dbReference>
<dbReference type="SUPFAM" id="SSF48264">
    <property type="entry name" value="Cytochrome P450"/>
    <property type="match status" value="1"/>
</dbReference>
<evidence type="ECO:0000256" key="2">
    <source>
        <dbReference type="ARBA" id="ARBA00022617"/>
    </source>
</evidence>
<dbReference type="InterPro" id="IPR002401">
    <property type="entry name" value="Cyt_P450_E_grp-I"/>
</dbReference>
<gene>
    <name evidence="13" type="ORF">TRITD_3Bv1G279550</name>
</gene>
<dbReference type="InterPro" id="IPR017972">
    <property type="entry name" value="Cyt_P450_CS"/>
</dbReference>
<evidence type="ECO:0000256" key="10">
    <source>
        <dbReference type="RuleBase" id="RU000461"/>
    </source>
</evidence>
<evidence type="ECO:0000256" key="7">
    <source>
        <dbReference type="ARBA" id="ARBA00023004"/>
    </source>
</evidence>
<organism evidence="13 14">
    <name type="scientific">Triticum turgidum subsp. durum</name>
    <name type="common">Durum wheat</name>
    <name type="synonym">Triticum durum</name>
    <dbReference type="NCBI Taxonomy" id="4567"/>
    <lineage>
        <taxon>Eukaryota</taxon>
        <taxon>Viridiplantae</taxon>
        <taxon>Streptophyta</taxon>
        <taxon>Embryophyta</taxon>
        <taxon>Tracheophyta</taxon>
        <taxon>Spermatophyta</taxon>
        <taxon>Magnoliopsida</taxon>
        <taxon>Liliopsida</taxon>
        <taxon>Poales</taxon>
        <taxon>Poaceae</taxon>
        <taxon>BOP clade</taxon>
        <taxon>Pooideae</taxon>
        <taxon>Triticodae</taxon>
        <taxon>Triticeae</taxon>
        <taxon>Triticinae</taxon>
        <taxon>Triticum</taxon>
    </lineage>
</organism>